<feature type="transmembrane region" description="Helical" evidence="6">
    <location>
        <begin position="225"/>
        <end position="244"/>
    </location>
</feature>
<comment type="catalytic activity">
    <reaction evidence="4">
        <text>D-glyceraldehyde 3-phosphate = dihydroxyacetone phosphate</text>
        <dbReference type="Rhea" id="RHEA:18585"/>
        <dbReference type="ChEBI" id="CHEBI:57642"/>
        <dbReference type="ChEBI" id="CHEBI:59776"/>
        <dbReference type="EC" id="5.3.1.1"/>
    </reaction>
</comment>
<feature type="region of interest" description="Disordered" evidence="5">
    <location>
        <begin position="264"/>
        <end position="312"/>
    </location>
</feature>
<dbReference type="GO" id="GO:0006096">
    <property type="term" value="P:glycolytic process"/>
    <property type="evidence" value="ECO:0007669"/>
    <property type="project" value="UniProtKB-KW"/>
</dbReference>
<dbReference type="Pfam" id="PF00121">
    <property type="entry name" value="TIM"/>
    <property type="match status" value="1"/>
</dbReference>
<gene>
    <name evidence="7" type="ORF">CHS0354_035263</name>
</gene>
<reference evidence="7" key="3">
    <citation type="submission" date="2023-05" db="EMBL/GenBank/DDBJ databases">
        <authorList>
            <person name="Smith C.H."/>
        </authorList>
    </citation>
    <scope>NUCLEOTIDE SEQUENCE</scope>
    <source>
        <strain evidence="7">CHS0354</strain>
        <tissue evidence="7">Mantle</tissue>
    </source>
</reference>
<dbReference type="GO" id="GO:0019563">
    <property type="term" value="P:glycerol catabolic process"/>
    <property type="evidence" value="ECO:0007669"/>
    <property type="project" value="TreeGrafter"/>
</dbReference>
<dbReference type="GO" id="GO:0006094">
    <property type="term" value="P:gluconeogenesis"/>
    <property type="evidence" value="ECO:0007669"/>
    <property type="project" value="UniProtKB-KW"/>
</dbReference>
<organism evidence="7 8">
    <name type="scientific">Potamilus streckersoni</name>
    <dbReference type="NCBI Taxonomy" id="2493646"/>
    <lineage>
        <taxon>Eukaryota</taxon>
        <taxon>Metazoa</taxon>
        <taxon>Spiralia</taxon>
        <taxon>Lophotrochozoa</taxon>
        <taxon>Mollusca</taxon>
        <taxon>Bivalvia</taxon>
        <taxon>Autobranchia</taxon>
        <taxon>Heteroconchia</taxon>
        <taxon>Palaeoheterodonta</taxon>
        <taxon>Unionida</taxon>
        <taxon>Unionoidea</taxon>
        <taxon>Unionidae</taxon>
        <taxon>Ambleminae</taxon>
        <taxon>Lampsilini</taxon>
        <taxon>Potamilus</taxon>
    </lineage>
</organism>
<keyword evidence="6" id="KW-1133">Transmembrane helix</keyword>
<keyword evidence="3 4" id="KW-0413">Isomerase</keyword>
<evidence type="ECO:0000256" key="3">
    <source>
        <dbReference type="ARBA" id="ARBA00023235"/>
    </source>
</evidence>
<comment type="similarity">
    <text evidence="1 4">Belongs to the triosephosphate isomerase family.</text>
</comment>
<dbReference type="CDD" id="cd00311">
    <property type="entry name" value="TIM"/>
    <property type="match status" value="1"/>
</dbReference>
<dbReference type="EMBL" id="JAEAOA010002069">
    <property type="protein sequence ID" value="KAK3584182.1"/>
    <property type="molecule type" value="Genomic_DNA"/>
</dbReference>
<comment type="pathway">
    <text evidence="4">Carbohydrate biosynthesis; gluconeogenesis.</text>
</comment>
<dbReference type="GO" id="GO:0005829">
    <property type="term" value="C:cytosol"/>
    <property type="evidence" value="ECO:0007669"/>
    <property type="project" value="TreeGrafter"/>
</dbReference>
<evidence type="ECO:0000313" key="7">
    <source>
        <dbReference type="EMBL" id="KAK3584182.1"/>
    </source>
</evidence>
<dbReference type="InterPro" id="IPR020861">
    <property type="entry name" value="Triosephosphate_isomerase_AS"/>
</dbReference>
<dbReference type="Proteomes" id="UP001195483">
    <property type="component" value="Unassembled WGS sequence"/>
</dbReference>
<protein>
    <recommendedName>
        <fullName evidence="4">Triosephosphate isomerase</fullName>
        <ecNumber evidence="4">5.3.1.1</ecNumber>
    </recommendedName>
</protein>
<dbReference type="PROSITE" id="PS51440">
    <property type="entry name" value="TIM_2"/>
    <property type="match status" value="1"/>
</dbReference>
<evidence type="ECO:0000256" key="1">
    <source>
        <dbReference type="ARBA" id="ARBA00007422"/>
    </source>
</evidence>
<accession>A0AAE0S2G3</accession>
<evidence type="ECO:0000256" key="5">
    <source>
        <dbReference type="SAM" id="MobiDB-lite"/>
    </source>
</evidence>
<dbReference type="PANTHER" id="PTHR21139:SF42">
    <property type="entry name" value="TRIOSEPHOSPHATE ISOMERASE"/>
    <property type="match status" value="1"/>
</dbReference>
<dbReference type="Gene3D" id="3.20.20.70">
    <property type="entry name" value="Aldolase class I"/>
    <property type="match status" value="1"/>
</dbReference>
<dbReference type="GO" id="GO:0046166">
    <property type="term" value="P:glyceraldehyde-3-phosphate biosynthetic process"/>
    <property type="evidence" value="ECO:0007669"/>
    <property type="project" value="TreeGrafter"/>
</dbReference>
<proteinExistence type="inferred from homology"/>
<dbReference type="GO" id="GO:0004807">
    <property type="term" value="F:triose-phosphate isomerase activity"/>
    <property type="evidence" value="ECO:0007669"/>
    <property type="project" value="UniProtKB-EC"/>
</dbReference>
<dbReference type="EC" id="5.3.1.1" evidence="4"/>
<comment type="caution">
    <text evidence="7">The sequence shown here is derived from an EMBL/GenBank/DDBJ whole genome shotgun (WGS) entry which is preliminary data.</text>
</comment>
<comment type="pathway">
    <text evidence="4">Carbohydrate degradation; glycolysis; D-glyceraldehyde 3-phosphate from glycerone phosphate: step 1/1.</text>
</comment>
<dbReference type="SUPFAM" id="SSF51351">
    <property type="entry name" value="Triosephosphate isomerase (TIM)"/>
    <property type="match status" value="1"/>
</dbReference>
<keyword evidence="4" id="KW-0312">Gluconeogenesis</keyword>
<dbReference type="PROSITE" id="PS00171">
    <property type="entry name" value="TIM_1"/>
    <property type="match status" value="1"/>
</dbReference>
<evidence type="ECO:0000256" key="2">
    <source>
        <dbReference type="ARBA" id="ARBA00011738"/>
    </source>
</evidence>
<reference evidence="7" key="2">
    <citation type="journal article" date="2021" name="Genome Biol. Evol.">
        <title>Developing a high-quality reference genome for a parasitic bivalve with doubly uniparental inheritance (Bivalvia: Unionida).</title>
        <authorList>
            <person name="Smith C.H."/>
        </authorList>
    </citation>
    <scope>NUCLEOTIDE SEQUENCE</scope>
    <source>
        <strain evidence="7">CHS0354</strain>
        <tissue evidence="7">Mantle</tissue>
    </source>
</reference>
<dbReference type="InterPro" id="IPR000652">
    <property type="entry name" value="Triosephosphate_isomerase"/>
</dbReference>
<dbReference type="InterPro" id="IPR035990">
    <property type="entry name" value="TIM_sf"/>
</dbReference>
<keyword evidence="8" id="KW-1185">Reference proteome</keyword>
<dbReference type="AlphaFoldDB" id="A0AAE0S2G3"/>
<name>A0AAE0S2G3_9BIVA</name>
<keyword evidence="4" id="KW-0324">Glycolysis</keyword>
<feature type="compositionally biased region" description="Low complexity" evidence="5">
    <location>
        <begin position="264"/>
        <end position="283"/>
    </location>
</feature>
<evidence type="ECO:0000256" key="6">
    <source>
        <dbReference type="SAM" id="Phobius"/>
    </source>
</evidence>
<reference evidence="7" key="1">
    <citation type="journal article" date="2021" name="Genome Biol. Evol.">
        <title>A High-Quality Reference Genome for a Parasitic Bivalve with Doubly Uniparental Inheritance (Bivalvia: Unionida).</title>
        <authorList>
            <person name="Smith C.H."/>
        </authorList>
    </citation>
    <scope>NUCLEOTIDE SEQUENCE</scope>
    <source>
        <strain evidence="7">CHS0354</strain>
    </source>
</reference>
<keyword evidence="6" id="KW-0472">Membrane</keyword>
<dbReference type="InterPro" id="IPR013785">
    <property type="entry name" value="Aldolase_TIM"/>
</dbReference>
<keyword evidence="6" id="KW-0812">Transmembrane</keyword>
<comment type="subunit">
    <text evidence="2">Homodimer.</text>
</comment>
<evidence type="ECO:0000313" key="8">
    <source>
        <dbReference type="Proteomes" id="UP001195483"/>
    </source>
</evidence>
<dbReference type="PANTHER" id="PTHR21139">
    <property type="entry name" value="TRIOSEPHOSPHATE ISOMERASE"/>
    <property type="match status" value="1"/>
</dbReference>
<evidence type="ECO:0000256" key="4">
    <source>
        <dbReference type="RuleBase" id="RU363013"/>
    </source>
</evidence>
<sequence length="312" mass="33207">MKIIAGNWKMNLLAAEADSLLDKIRACPPAKKSEVIVFPQNLLVARVAEKLRGTSVKVGCQTVSEYEKGAYTGENSALLAKESGCSYTLIGHSERRSLYHETDKVCAAKLKRAAESGLHVIYCIGENLAEREKGIQNDVVKSQLGYALEVIKGLTVASTVHIAYEPVWAIGTGKTATVRRQLKFIPLSAVKSVRYRSGKGAQLGPAFGGLGQNTPLTPENMLNKLIMYLAIIYVASSILLVYLAKGGAGESVLDKVDTVKIETQSAPAQPATVAPAAPTEVTADVQQTNQAQPAVPAGSESTTPATDTEKKP</sequence>